<dbReference type="EMBL" id="DVIT01000055">
    <property type="protein sequence ID" value="HIS48403.1"/>
    <property type="molecule type" value="Genomic_DNA"/>
</dbReference>
<dbReference type="GO" id="GO:0009236">
    <property type="term" value="P:cobalamin biosynthetic process"/>
    <property type="evidence" value="ECO:0007669"/>
    <property type="project" value="UniProtKB-KW"/>
</dbReference>
<dbReference type="Gene3D" id="3.40.1010.10">
    <property type="entry name" value="Cobalt-precorrin-4 Transmethylase, Domain 1"/>
    <property type="match status" value="1"/>
</dbReference>
<dbReference type="InterPro" id="IPR050161">
    <property type="entry name" value="Siro_Cobalamin_biosynth"/>
</dbReference>
<dbReference type="InterPro" id="IPR003043">
    <property type="entry name" value="Uropor_MeTrfase_CS"/>
</dbReference>
<name>A0A9D1JRP4_9FIRM</name>
<evidence type="ECO:0000256" key="3">
    <source>
        <dbReference type="ARBA" id="ARBA00022573"/>
    </source>
</evidence>
<evidence type="ECO:0000313" key="9">
    <source>
        <dbReference type="EMBL" id="HIS48403.1"/>
    </source>
</evidence>
<keyword evidence="5 9" id="KW-0808">Transferase</keyword>
<dbReference type="GO" id="GO:0046026">
    <property type="term" value="F:precorrin-4 C11-methyltransferase activity"/>
    <property type="evidence" value="ECO:0007669"/>
    <property type="project" value="UniProtKB-EC"/>
</dbReference>
<feature type="region of interest" description="Disordered" evidence="7">
    <location>
        <begin position="248"/>
        <end position="268"/>
    </location>
</feature>
<dbReference type="PANTHER" id="PTHR45790">
    <property type="entry name" value="SIROHEME SYNTHASE-RELATED"/>
    <property type="match status" value="1"/>
</dbReference>
<dbReference type="Pfam" id="PF00590">
    <property type="entry name" value="TP_methylase"/>
    <property type="match status" value="1"/>
</dbReference>
<comment type="caution">
    <text evidence="9">The sequence shown here is derived from an EMBL/GenBank/DDBJ whole genome shotgun (WGS) entry which is preliminary data.</text>
</comment>
<evidence type="ECO:0000256" key="5">
    <source>
        <dbReference type="ARBA" id="ARBA00022679"/>
    </source>
</evidence>
<dbReference type="AlphaFoldDB" id="A0A9D1JRP4"/>
<evidence type="ECO:0000256" key="1">
    <source>
        <dbReference type="ARBA" id="ARBA00004953"/>
    </source>
</evidence>
<dbReference type="InterPro" id="IPR006362">
    <property type="entry name" value="Cbl_synth_CobM/CibF"/>
</dbReference>
<keyword evidence="6" id="KW-0949">S-adenosyl-L-methionine</keyword>
<feature type="domain" description="Tetrapyrrole methylase" evidence="8">
    <location>
        <begin position="1"/>
        <end position="206"/>
    </location>
</feature>
<dbReference type="CDD" id="cd11641">
    <property type="entry name" value="Precorrin-4_C11-MT"/>
    <property type="match status" value="1"/>
</dbReference>
<evidence type="ECO:0000313" key="10">
    <source>
        <dbReference type="Proteomes" id="UP000823927"/>
    </source>
</evidence>
<evidence type="ECO:0000256" key="2">
    <source>
        <dbReference type="ARBA" id="ARBA00005879"/>
    </source>
</evidence>
<reference evidence="9" key="2">
    <citation type="journal article" date="2021" name="PeerJ">
        <title>Extensive microbial diversity within the chicken gut microbiome revealed by metagenomics and culture.</title>
        <authorList>
            <person name="Gilroy R."/>
            <person name="Ravi A."/>
            <person name="Getino M."/>
            <person name="Pursley I."/>
            <person name="Horton D.L."/>
            <person name="Alikhan N.F."/>
            <person name="Baker D."/>
            <person name="Gharbi K."/>
            <person name="Hall N."/>
            <person name="Watson M."/>
            <person name="Adriaenssens E.M."/>
            <person name="Foster-Nyarko E."/>
            <person name="Jarju S."/>
            <person name="Secka A."/>
            <person name="Antonio M."/>
            <person name="Oren A."/>
            <person name="Chaudhuri R.R."/>
            <person name="La Ragione R."/>
            <person name="Hildebrand F."/>
            <person name="Pallen M.J."/>
        </authorList>
    </citation>
    <scope>NUCLEOTIDE SEQUENCE</scope>
    <source>
        <strain evidence="9">CHK178-757</strain>
    </source>
</reference>
<dbReference type="PANTHER" id="PTHR45790:SF4">
    <property type="entry name" value="COBALT-PRECORRIN-4 C(11)-METHYLTRANSFERASE"/>
    <property type="match status" value="1"/>
</dbReference>
<evidence type="ECO:0000259" key="8">
    <source>
        <dbReference type="Pfam" id="PF00590"/>
    </source>
</evidence>
<dbReference type="InterPro" id="IPR014776">
    <property type="entry name" value="4pyrrole_Mease_sub2"/>
</dbReference>
<reference evidence="9" key="1">
    <citation type="submission" date="2020-10" db="EMBL/GenBank/DDBJ databases">
        <authorList>
            <person name="Gilroy R."/>
        </authorList>
    </citation>
    <scope>NUCLEOTIDE SEQUENCE</scope>
    <source>
        <strain evidence="9">CHK178-757</strain>
    </source>
</reference>
<comment type="pathway">
    <text evidence="1">Cofactor biosynthesis; adenosylcobalamin biosynthesis.</text>
</comment>
<comment type="similarity">
    <text evidence="2">Belongs to the precorrin methyltransferase family.</text>
</comment>
<evidence type="ECO:0000256" key="4">
    <source>
        <dbReference type="ARBA" id="ARBA00022603"/>
    </source>
</evidence>
<organism evidence="9 10">
    <name type="scientific">Candidatus Scybalocola faecigallinarum</name>
    <dbReference type="NCBI Taxonomy" id="2840941"/>
    <lineage>
        <taxon>Bacteria</taxon>
        <taxon>Bacillati</taxon>
        <taxon>Bacillota</taxon>
        <taxon>Clostridia</taxon>
        <taxon>Lachnospirales</taxon>
        <taxon>Lachnospiraceae</taxon>
        <taxon>Lachnospiraceae incertae sedis</taxon>
        <taxon>Candidatus Scybalocola (ex Gilroy et al. 2021)</taxon>
    </lineage>
</organism>
<dbReference type="NCBIfam" id="TIGR01465">
    <property type="entry name" value="cobM_cbiF"/>
    <property type="match status" value="1"/>
</dbReference>
<dbReference type="Proteomes" id="UP000823927">
    <property type="component" value="Unassembled WGS sequence"/>
</dbReference>
<dbReference type="EC" id="2.1.1.133" evidence="9"/>
<keyword evidence="3" id="KW-0169">Cobalamin biosynthesis</keyword>
<dbReference type="Gene3D" id="3.30.950.10">
    <property type="entry name" value="Methyltransferase, Cobalt-precorrin-4 Transmethylase, Domain 2"/>
    <property type="match status" value="1"/>
</dbReference>
<evidence type="ECO:0000256" key="7">
    <source>
        <dbReference type="SAM" id="MobiDB-lite"/>
    </source>
</evidence>
<dbReference type="InterPro" id="IPR035996">
    <property type="entry name" value="4pyrrol_Methylase_sf"/>
</dbReference>
<dbReference type="InterPro" id="IPR000878">
    <property type="entry name" value="4pyrrol_Mease"/>
</dbReference>
<dbReference type="PROSITE" id="PS00839">
    <property type="entry name" value="SUMT_1"/>
    <property type="match status" value="1"/>
</dbReference>
<proteinExistence type="inferred from homology"/>
<accession>A0A9D1JRP4</accession>
<dbReference type="SUPFAM" id="SSF53790">
    <property type="entry name" value="Tetrapyrrole methylase"/>
    <property type="match status" value="1"/>
</dbReference>
<protein>
    <submittedName>
        <fullName evidence="9">Precorrin-4 C(11)-methyltransferase</fullName>
        <ecNumber evidence="9">2.1.1.133</ecNumber>
    </submittedName>
</protein>
<gene>
    <name evidence="9" type="primary">cobM</name>
    <name evidence="9" type="ORF">IAB46_12785</name>
</gene>
<dbReference type="GO" id="GO:0032259">
    <property type="term" value="P:methylation"/>
    <property type="evidence" value="ECO:0007669"/>
    <property type="project" value="UniProtKB-KW"/>
</dbReference>
<evidence type="ECO:0000256" key="6">
    <source>
        <dbReference type="ARBA" id="ARBA00022691"/>
    </source>
</evidence>
<sequence length="268" mass="29302">MIYFIGAGPGDPELLTIKGKKCIDQADVIIYAGSLVNEKVLETRKAQAKVYNSAYMTLEEVLKVMEESHKAGMDVARVHTGDPSIFGAIREQMDALDAMSIPYTVIPGVSSFLGVAASLKKEYTLPGVSQTVILTRMEGRTPVPEREKITELAKHKATMVIFLSVGMIEKLCEMLCTSYDEETPAAVVYKATWDDEKIVRGTLKDIAGKVREAGITKTALTVVGNFLGDDYELSKLYDKTFTTEFRQGIHDGGNAETGAAQDVHGERP</sequence>
<keyword evidence="4 9" id="KW-0489">Methyltransferase</keyword>
<dbReference type="InterPro" id="IPR014777">
    <property type="entry name" value="4pyrrole_Mease_sub1"/>
</dbReference>